<protein>
    <recommendedName>
        <fullName evidence="4">T-complex protein 1 subunit alpha</fullName>
    </recommendedName>
    <alternativeName>
        <fullName evidence="9">CCT-alpha</fullName>
    </alternativeName>
</protein>
<dbReference type="Gene3D" id="3.50.7.10">
    <property type="entry name" value="GroEL"/>
    <property type="match status" value="1"/>
</dbReference>
<dbReference type="PROSITE" id="PS00995">
    <property type="entry name" value="TCP1_3"/>
    <property type="match status" value="1"/>
</dbReference>
<organism evidence="11 12">
    <name type="scientific">Pseudocercospora fijiensis (strain CIRAD86)</name>
    <name type="common">Black leaf streak disease fungus</name>
    <name type="synonym">Mycosphaerella fijiensis</name>
    <dbReference type="NCBI Taxonomy" id="383855"/>
    <lineage>
        <taxon>Eukaryota</taxon>
        <taxon>Fungi</taxon>
        <taxon>Dikarya</taxon>
        <taxon>Ascomycota</taxon>
        <taxon>Pezizomycotina</taxon>
        <taxon>Dothideomycetes</taxon>
        <taxon>Dothideomycetidae</taxon>
        <taxon>Mycosphaerellales</taxon>
        <taxon>Mycosphaerellaceae</taxon>
        <taxon>Pseudocercospora</taxon>
    </lineage>
</organism>
<dbReference type="InterPro" id="IPR027410">
    <property type="entry name" value="TCP-1-like_intermed_sf"/>
</dbReference>
<dbReference type="GO" id="GO:0005524">
    <property type="term" value="F:ATP binding"/>
    <property type="evidence" value="ECO:0007669"/>
    <property type="project" value="UniProtKB-KW"/>
</dbReference>
<keyword evidence="7 10" id="KW-0067">ATP-binding</keyword>
<dbReference type="PROSITE" id="PS00751">
    <property type="entry name" value="TCP1_2"/>
    <property type="match status" value="1"/>
</dbReference>
<dbReference type="GeneID" id="19342119"/>
<evidence type="ECO:0000256" key="9">
    <source>
        <dbReference type="ARBA" id="ARBA00030049"/>
    </source>
</evidence>
<dbReference type="PANTHER" id="PTHR11353">
    <property type="entry name" value="CHAPERONIN"/>
    <property type="match status" value="1"/>
</dbReference>
<dbReference type="Gene3D" id="3.30.260.10">
    <property type="entry name" value="TCP-1-like chaperonin intermediate domain"/>
    <property type="match status" value="1"/>
</dbReference>
<accession>M3A2V8</accession>
<dbReference type="HOGENOM" id="CLU_008891_5_1_1"/>
<evidence type="ECO:0000256" key="3">
    <source>
        <dbReference type="ARBA" id="ARBA00011531"/>
    </source>
</evidence>
<evidence type="ECO:0000256" key="4">
    <source>
        <dbReference type="ARBA" id="ARBA00014424"/>
    </source>
</evidence>
<dbReference type="Pfam" id="PF00118">
    <property type="entry name" value="Cpn60_TCP1"/>
    <property type="match status" value="1"/>
</dbReference>
<dbReference type="GO" id="GO:0140662">
    <property type="term" value="F:ATP-dependent protein folding chaperone"/>
    <property type="evidence" value="ECO:0007669"/>
    <property type="project" value="InterPro"/>
</dbReference>
<dbReference type="GO" id="GO:0005832">
    <property type="term" value="C:chaperonin-containing T-complex"/>
    <property type="evidence" value="ECO:0007669"/>
    <property type="project" value="EnsemblFungi"/>
</dbReference>
<evidence type="ECO:0000256" key="8">
    <source>
        <dbReference type="ARBA" id="ARBA00023186"/>
    </source>
</evidence>
<dbReference type="NCBIfam" id="NF041082">
    <property type="entry name" value="thermosome_alpha"/>
    <property type="match status" value="1"/>
</dbReference>
<keyword evidence="8 10" id="KW-0143">Chaperone</keyword>
<name>M3A2V8_PSEFD</name>
<dbReference type="CDD" id="cd03335">
    <property type="entry name" value="TCP1_alpha"/>
    <property type="match status" value="1"/>
</dbReference>
<dbReference type="SUPFAM" id="SSF54849">
    <property type="entry name" value="GroEL-intermediate domain like"/>
    <property type="match status" value="1"/>
</dbReference>
<dbReference type="InterPro" id="IPR017998">
    <property type="entry name" value="Chaperone_TCP-1"/>
</dbReference>
<dbReference type="eggNOG" id="KOG0360">
    <property type="taxonomic scope" value="Eukaryota"/>
</dbReference>
<dbReference type="FunFam" id="3.50.7.10:FF:000009">
    <property type="entry name" value="T-complex protein 1 subunit alpha"/>
    <property type="match status" value="1"/>
</dbReference>
<evidence type="ECO:0000256" key="10">
    <source>
        <dbReference type="RuleBase" id="RU004187"/>
    </source>
</evidence>
<evidence type="ECO:0000256" key="2">
    <source>
        <dbReference type="ARBA" id="ARBA00008020"/>
    </source>
</evidence>
<dbReference type="SUPFAM" id="SSF48592">
    <property type="entry name" value="GroEL equatorial domain-like"/>
    <property type="match status" value="1"/>
</dbReference>
<dbReference type="OrthoDB" id="10248520at2759"/>
<dbReference type="InterPro" id="IPR012715">
    <property type="entry name" value="Chap_CCT_alpha"/>
</dbReference>
<proteinExistence type="inferred from homology"/>
<dbReference type="Proteomes" id="UP000016932">
    <property type="component" value="Unassembled WGS sequence"/>
</dbReference>
<dbReference type="InterPro" id="IPR053374">
    <property type="entry name" value="TCP-1_chaperonin"/>
</dbReference>
<comment type="subunit">
    <text evidence="3">Heterooligomeric complex of about 850 to 900 kDa that forms two stacked rings, 12 to 16 nm in diameter.</text>
</comment>
<reference evidence="11 12" key="1">
    <citation type="journal article" date="2012" name="PLoS Pathog.">
        <title>Diverse lifestyles and strategies of plant pathogenesis encoded in the genomes of eighteen Dothideomycetes fungi.</title>
        <authorList>
            <person name="Ohm R.A."/>
            <person name="Feau N."/>
            <person name="Henrissat B."/>
            <person name="Schoch C.L."/>
            <person name="Horwitz B.A."/>
            <person name="Barry K.W."/>
            <person name="Condon B.J."/>
            <person name="Copeland A.C."/>
            <person name="Dhillon B."/>
            <person name="Glaser F."/>
            <person name="Hesse C.N."/>
            <person name="Kosti I."/>
            <person name="LaButti K."/>
            <person name="Lindquist E.A."/>
            <person name="Lucas S."/>
            <person name="Salamov A.A."/>
            <person name="Bradshaw R.E."/>
            <person name="Ciuffetti L."/>
            <person name="Hamelin R.C."/>
            <person name="Kema G.H.J."/>
            <person name="Lawrence C."/>
            <person name="Scott J.A."/>
            <person name="Spatafora J.W."/>
            <person name="Turgeon B.G."/>
            <person name="de Wit P.J.G.M."/>
            <person name="Zhong S."/>
            <person name="Goodwin S.B."/>
            <person name="Grigoriev I.V."/>
        </authorList>
    </citation>
    <scope>NUCLEOTIDE SEQUENCE [LARGE SCALE GENOMIC DNA]</scope>
    <source>
        <strain evidence="11 12">CIRAD86</strain>
    </source>
</reference>
<dbReference type="InterPro" id="IPR027409">
    <property type="entry name" value="GroEL-like_apical_dom_sf"/>
</dbReference>
<keyword evidence="12" id="KW-1185">Reference proteome</keyword>
<evidence type="ECO:0000256" key="7">
    <source>
        <dbReference type="ARBA" id="ARBA00022840"/>
    </source>
</evidence>
<evidence type="ECO:0000313" key="11">
    <source>
        <dbReference type="EMBL" id="EME78766.1"/>
    </source>
</evidence>
<gene>
    <name evidence="11" type="ORF">MYCFIDRAFT_83878</name>
</gene>
<dbReference type="GO" id="GO:0051082">
    <property type="term" value="F:unfolded protein binding"/>
    <property type="evidence" value="ECO:0007669"/>
    <property type="project" value="EnsemblFungi"/>
</dbReference>
<comment type="similarity">
    <text evidence="2 10">Belongs to the TCP-1 chaperonin family.</text>
</comment>
<dbReference type="NCBIfam" id="TIGR02340">
    <property type="entry name" value="chap_CCT_alpha"/>
    <property type="match status" value="1"/>
</dbReference>
<dbReference type="VEuPathDB" id="FungiDB:MYCFIDRAFT_83878"/>
<dbReference type="KEGG" id="pfj:MYCFIDRAFT_83878"/>
<dbReference type="PROSITE" id="PS00750">
    <property type="entry name" value="TCP1_1"/>
    <property type="match status" value="1"/>
</dbReference>
<sequence length="545" mass="58769">MAGIFGQGRNGTLFLGGQKISGSDIRDQNVLATQAIANIVKSSFGPSGLDKMMVDDIGDVTVTNDGATILSLLNVEHPAGKILVDLAQQQDKEVGDGTTSVVLIAAELLRRGNELMKMRIHPTTIITGYRLALREAVRYMNENVSTKVETLGRESLINIAKTSMSSKIIGADSDFFANMVVDAITSVKTTNARNEVRYPVKAVNVLKSHGKSATESMLVKGYALNCTVASQAMKTRITDAKIAVLDMNLQKERMKMGVNVVIDDPAQLEKIRERESSLVVERVEMILKAGANVIFTTKGIDDLCLKHFVEKGAMAVRRCKKEDLRRIEKATGATMISTLADINTGDEVFDPKALGEAKEVVQERISDDECILVKGPKVHTAASIILRGPNEYSLDEMERSVHDSLSAVKRTLESGRIVPGGGAVETALHIYLEEWATSVGSREQLAIGAFAASLLVIPSTLAVNAAKDSSELALAKAKGYKNYGLDLSKGKVHDCVKAGVLEPSMSKVKQLKSAVEACVAIMRIDTLIKLDPEQRGDPGDDGHGH</sequence>
<dbReference type="FunFam" id="1.10.560.10:FF:000070">
    <property type="entry name" value="Uncharacterized protein"/>
    <property type="match status" value="1"/>
</dbReference>
<evidence type="ECO:0000313" key="12">
    <source>
        <dbReference type="Proteomes" id="UP000016932"/>
    </source>
</evidence>
<dbReference type="AlphaFoldDB" id="M3A2V8"/>
<dbReference type="EMBL" id="KB446563">
    <property type="protein sequence ID" value="EME78766.1"/>
    <property type="molecule type" value="Genomic_DNA"/>
</dbReference>
<dbReference type="GO" id="GO:0016887">
    <property type="term" value="F:ATP hydrolysis activity"/>
    <property type="evidence" value="ECO:0007669"/>
    <property type="project" value="InterPro"/>
</dbReference>
<dbReference type="RefSeq" id="XP_007931050.1">
    <property type="nucleotide sequence ID" value="XM_007932859.1"/>
</dbReference>
<evidence type="ECO:0000256" key="6">
    <source>
        <dbReference type="ARBA" id="ARBA00022741"/>
    </source>
</evidence>
<dbReference type="InterPro" id="IPR002194">
    <property type="entry name" value="Chaperonin_TCP-1_CS"/>
</dbReference>
<dbReference type="PRINTS" id="PR00304">
    <property type="entry name" value="TCOMPLEXTCP1"/>
</dbReference>
<dbReference type="InterPro" id="IPR027413">
    <property type="entry name" value="GROEL-like_equatorial_sf"/>
</dbReference>
<evidence type="ECO:0000256" key="1">
    <source>
        <dbReference type="ARBA" id="ARBA00004496"/>
    </source>
</evidence>
<dbReference type="STRING" id="383855.M3A2V8"/>
<keyword evidence="5" id="KW-0963">Cytoplasm</keyword>
<dbReference type="NCBIfam" id="NF041083">
    <property type="entry name" value="thermosome_beta"/>
    <property type="match status" value="1"/>
</dbReference>
<comment type="subcellular location">
    <subcellularLocation>
        <location evidence="1">Cytoplasm</location>
    </subcellularLocation>
</comment>
<dbReference type="InterPro" id="IPR054827">
    <property type="entry name" value="thermosome_alpha"/>
</dbReference>
<dbReference type="Gene3D" id="1.10.560.10">
    <property type="entry name" value="GroEL-like equatorial domain"/>
    <property type="match status" value="1"/>
</dbReference>
<evidence type="ECO:0000256" key="5">
    <source>
        <dbReference type="ARBA" id="ARBA00022490"/>
    </source>
</evidence>
<dbReference type="InterPro" id="IPR002423">
    <property type="entry name" value="Cpn60/GroEL/TCP-1"/>
</dbReference>
<keyword evidence="6 10" id="KW-0547">Nucleotide-binding</keyword>
<dbReference type="SUPFAM" id="SSF52029">
    <property type="entry name" value="GroEL apical domain-like"/>
    <property type="match status" value="1"/>
</dbReference>